<gene>
    <name evidence="1" type="ORF">M878_43695</name>
</gene>
<dbReference type="HOGENOM" id="CLU_3410344_0_0_11"/>
<name>V6JI61_STRRC</name>
<dbReference type="PATRIC" id="fig|1352936.5.peg.9055"/>
<keyword evidence="2" id="KW-1185">Reference proteome</keyword>
<organism evidence="1 2">
    <name type="scientific">Streptomyces roseochromogenus subsp. oscitans DS 12.976</name>
    <dbReference type="NCBI Taxonomy" id="1352936"/>
    <lineage>
        <taxon>Bacteria</taxon>
        <taxon>Bacillati</taxon>
        <taxon>Actinomycetota</taxon>
        <taxon>Actinomycetes</taxon>
        <taxon>Kitasatosporales</taxon>
        <taxon>Streptomycetaceae</taxon>
        <taxon>Streptomyces</taxon>
    </lineage>
</organism>
<protein>
    <submittedName>
        <fullName evidence="1">Uncharacterized protein</fullName>
    </submittedName>
</protein>
<comment type="caution">
    <text evidence="1">The sequence shown here is derived from an EMBL/GenBank/DDBJ whole genome shotgun (WGS) entry which is preliminary data.</text>
</comment>
<sequence length="29" mass="3109">MQMIATVITTWIGSSLTKALTAGARMPEE</sequence>
<accession>V6JI61</accession>
<dbReference type="EMBL" id="AWQX01000386">
    <property type="protein sequence ID" value="EST18821.1"/>
    <property type="molecule type" value="Genomic_DNA"/>
</dbReference>
<reference evidence="1 2" key="1">
    <citation type="journal article" date="2014" name="Genome Announc.">
        <title>Draft Genome Sequence of Streptomyces roseochromogenes subsp. oscitans DS 12.976, Producer of the Aminocoumarin Antibiotic Clorobiocin.</title>
        <authorList>
            <person name="Ruckert C."/>
            <person name="Kalinowski J."/>
            <person name="Heide L."/>
            <person name="Apel A.K."/>
        </authorList>
    </citation>
    <scope>NUCLEOTIDE SEQUENCE [LARGE SCALE GENOMIC DNA]</scope>
    <source>
        <strain evidence="1 2">DS 12.976</strain>
    </source>
</reference>
<evidence type="ECO:0000313" key="2">
    <source>
        <dbReference type="Proteomes" id="UP000017984"/>
    </source>
</evidence>
<proteinExistence type="predicted"/>
<evidence type="ECO:0000313" key="1">
    <source>
        <dbReference type="EMBL" id="EST18821.1"/>
    </source>
</evidence>
<dbReference type="AlphaFoldDB" id="V6JI61"/>
<dbReference type="Proteomes" id="UP000017984">
    <property type="component" value="Chromosome"/>
</dbReference>